<accession>A0A0B4D6E9</accession>
<dbReference type="PANTHER" id="PTHR47197:SF3">
    <property type="entry name" value="DIHYDRO-HEME D1 DEHYDROGENASE"/>
    <property type="match status" value="1"/>
</dbReference>
<comment type="caution">
    <text evidence="1">The sequence shown here is derived from an EMBL/GenBank/DDBJ whole genome shotgun (WGS) entry which is preliminary data.</text>
</comment>
<dbReference type="InterPro" id="IPR051200">
    <property type="entry name" value="Host-pathogen_enzymatic-act"/>
</dbReference>
<evidence type="ECO:0000313" key="2">
    <source>
        <dbReference type="Proteomes" id="UP000031167"/>
    </source>
</evidence>
<dbReference type="PANTHER" id="PTHR47197">
    <property type="entry name" value="PROTEIN NIRF"/>
    <property type="match status" value="1"/>
</dbReference>
<dbReference type="Gene3D" id="2.130.10.10">
    <property type="entry name" value="YVTN repeat-like/Quinoprotein amine dehydrogenase"/>
    <property type="match status" value="2"/>
</dbReference>
<protein>
    <submittedName>
        <fullName evidence="1">Uncharacterized protein</fullName>
    </submittedName>
</protein>
<dbReference type="STRING" id="363331.RM51_06355"/>
<name>A0A0B4D6E9_9FLAO</name>
<dbReference type="SUPFAM" id="SSF50974">
    <property type="entry name" value="Nitrous oxide reductase, N-terminal domain"/>
    <property type="match status" value="1"/>
</dbReference>
<dbReference type="InterPro" id="IPR011045">
    <property type="entry name" value="N2O_reductase_N"/>
</dbReference>
<gene>
    <name evidence="1" type="ORF">RM51_06355</name>
</gene>
<proteinExistence type="predicted"/>
<reference evidence="1 2" key="1">
    <citation type="submission" date="2014-12" db="EMBL/GenBank/DDBJ databases">
        <title>Genome sequencing of Chryseobacterium taiwanense TPW19.</title>
        <authorList>
            <person name="Tan P.W."/>
            <person name="Chan K.-G."/>
        </authorList>
    </citation>
    <scope>NUCLEOTIDE SEQUENCE [LARGE SCALE GENOMIC DNA]</scope>
    <source>
        <strain evidence="1 2">TPW19</strain>
    </source>
</reference>
<evidence type="ECO:0000313" key="1">
    <source>
        <dbReference type="EMBL" id="KIC64327.1"/>
    </source>
</evidence>
<organism evidence="1 2">
    <name type="scientific">Chryseobacterium taiwanense</name>
    <dbReference type="NCBI Taxonomy" id="363331"/>
    <lineage>
        <taxon>Bacteria</taxon>
        <taxon>Pseudomonadati</taxon>
        <taxon>Bacteroidota</taxon>
        <taxon>Flavobacteriia</taxon>
        <taxon>Flavobacteriales</taxon>
        <taxon>Weeksellaceae</taxon>
        <taxon>Chryseobacterium group</taxon>
        <taxon>Chryseobacterium</taxon>
    </lineage>
</organism>
<dbReference type="AlphaFoldDB" id="A0A0B4D6E9"/>
<dbReference type="EMBL" id="JWTA01000004">
    <property type="protein sequence ID" value="KIC64327.1"/>
    <property type="molecule type" value="Genomic_DNA"/>
</dbReference>
<sequence>MRFFTLFLFFLISNFTIAQTKYILGLSKTDHNMVVLDYNSLEIITKIPVGEDPHEVVTSDDGSLAYVANTVNGTAHEINLIDLKNLKPLKNIDTRPLYGSHGLVYLKDKLWFTAQGSKAVGRYDVKDDKLEWSMGTGQNITHLLYVTSDAEHFYTTNVDSGTVSVFDHVLLQPTVPPTGVLPPNAKPRWDWVQTLINVGKGAEGFDVSQDGKELWTARPDGHILIVDLKKREIKNDIDAKVLGLHRLKFTPDGKTVCIVSVKTGELLFYDAQTRREVKKINAGQGAAMYMDKEKNRLFMSCTPNNSVSIIDLNKMEVVKKLDIGGRPDGITMAVVQ</sequence>
<keyword evidence="2" id="KW-1185">Reference proteome</keyword>
<dbReference type="Proteomes" id="UP000031167">
    <property type="component" value="Unassembled WGS sequence"/>
</dbReference>
<dbReference type="InterPro" id="IPR015943">
    <property type="entry name" value="WD40/YVTN_repeat-like_dom_sf"/>
</dbReference>